<dbReference type="GO" id="GO:0003861">
    <property type="term" value="F:3-isopropylmalate dehydratase activity"/>
    <property type="evidence" value="ECO:0007669"/>
    <property type="project" value="UniProtKB-UniRule"/>
</dbReference>
<protein>
    <recommendedName>
        <fullName evidence="12">3-isopropylmalate dehydratase large subunit</fullName>
        <ecNumber evidence="12">4.2.1.33</ecNumber>
    </recommendedName>
    <alternativeName>
        <fullName evidence="12">Alpha-IPM isomerase</fullName>
        <shortName evidence="12">IPMI</shortName>
    </alternativeName>
    <alternativeName>
        <fullName evidence="12">Isopropylmalate isomerase</fullName>
    </alternativeName>
</protein>
<evidence type="ECO:0000259" key="13">
    <source>
        <dbReference type="Pfam" id="PF00330"/>
    </source>
</evidence>
<comment type="caution">
    <text evidence="14">The sequence shown here is derived from an EMBL/GenBank/DDBJ whole genome shotgun (WGS) entry which is preliminary data.</text>
</comment>
<dbReference type="EC" id="4.2.1.33" evidence="12"/>
<dbReference type="InterPro" id="IPR036008">
    <property type="entry name" value="Aconitase_4Fe-4S_dom"/>
</dbReference>
<dbReference type="PANTHER" id="PTHR43822">
    <property type="entry name" value="HOMOACONITASE, MITOCHONDRIAL-RELATED"/>
    <property type="match status" value="1"/>
</dbReference>
<comment type="pathway">
    <text evidence="3 12">Amino-acid biosynthesis; L-leucine biosynthesis; L-leucine from 3-methyl-2-oxobutanoate: step 2/4.</text>
</comment>
<dbReference type="GO" id="GO:0046872">
    <property type="term" value="F:metal ion binding"/>
    <property type="evidence" value="ECO:0007669"/>
    <property type="project" value="UniProtKB-KW"/>
</dbReference>
<dbReference type="CDD" id="cd01583">
    <property type="entry name" value="IPMI"/>
    <property type="match status" value="1"/>
</dbReference>
<evidence type="ECO:0000256" key="3">
    <source>
        <dbReference type="ARBA" id="ARBA00004729"/>
    </source>
</evidence>
<feature type="binding site" evidence="12">
    <location>
        <position position="355"/>
    </location>
    <ligand>
        <name>[4Fe-4S] cluster</name>
        <dbReference type="ChEBI" id="CHEBI:49883"/>
    </ligand>
</feature>
<evidence type="ECO:0000256" key="4">
    <source>
        <dbReference type="ARBA" id="ARBA00022430"/>
    </source>
</evidence>
<sequence>MGQGVIGMSGRTLLDKIWERHVVRREPGKPDLLYIDLHLVHEVTSPQAFEGLRMAGRRVRRPDLTIATMDHNVPTTDRSLPLTDEIAARQMAALERNCSEFGVRLFDLYSPFQGIVHVIGPELGLTQPGLTIVCGDSHTATHGAFGALAFGIGTSEVEHVLATQCLWQHKPKVMEIRVNGKLPPGTTAKDLILGIIGQIGTDGATGYVIEYTGEAIRSLSMEGRMTVCNMSIEAGARAGMIAPDETTFAYLKGRPHAPQGELWEAAVADWRTLASDPDAVYDRVVEFDAGQLAPVVSWGTNPGQVVPVTGRIPDPRDFADPAQRKAAEAALAYMDLEPGTPIQDIRIDRVFIGSCTNGRIEDLRAAAAVVKGRKVAPGVRAMVVPGSGQVKAQAEAEGLDQIFREAGFEWREAGCSMCLGMNPDILAPGERCASTSNRNFEGRQGKGGRTHLVSPAMAAAAAIAGHFVDVRELLAEGGAAR</sequence>
<dbReference type="GO" id="GO:0009098">
    <property type="term" value="P:L-leucine biosynthetic process"/>
    <property type="evidence" value="ECO:0007669"/>
    <property type="project" value="UniProtKB-UniRule"/>
</dbReference>
<keyword evidence="6 12" id="KW-0028">Amino-acid biosynthesis</keyword>
<evidence type="ECO:0000256" key="11">
    <source>
        <dbReference type="ARBA" id="ARBA00023304"/>
    </source>
</evidence>
<reference evidence="14" key="1">
    <citation type="submission" date="2017-11" db="EMBL/GenBank/DDBJ databases">
        <title>Three new genomes from thermophilic consortium.</title>
        <authorList>
            <person name="Quaggio R."/>
            <person name="Amgarten D."/>
            <person name="Setubal J.C."/>
        </authorList>
    </citation>
    <scope>NUCLEOTIDE SEQUENCE</scope>
    <source>
        <strain evidence="14">ZCTH01-B2</strain>
    </source>
</reference>
<dbReference type="InterPro" id="IPR050067">
    <property type="entry name" value="IPM_dehydratase_rel_enz"/>
</dbReference>
<name>A0A953LFK6_SYMTR</name>
<comment type="function">
    <text evidence="2 12">Catalyzes the isomerization between 2-isopropylmalate and 3-isopropylmalate, via the formation of 2-isopropylmaleate.</text>
</comment>
<dbReference type="NCBIfam" id="NF009116">
    <property type="entry name" value="PRK12466.1"/>
    <property type="match status" value="1"/>
</dbReference>
<keyword evidence="10 12" id="KW-0456">Lyase</keyword>
<proteinExistence type="inferred from homology"/>
<dbReference type="PROSITE" id="PS01244">
    <property type="entry name" value="ACONITASE_2"/>
    <property type="match status" value="1"/>
</dbReference>
<comment type="subunit">
    <text evidence="12">Heterodimer of LeuC and LeuD.</text>
</comment>
<keyword evidence="8 12" id="KW-0408">Iron</keyword>
<evidence type="ECO:0000256" key="1">
    <source>
        <dbReference type="ARBA" id="ARBA00000491"/>
    </source>
</evidence>
<keyword evidence="4 12" id="KW-0432">Leucine biosynthesis</keyword>
<feature type="binding site" evidence="12">
    <location>
        <position position="415"/>
    </location>
    <ligand>
        <name>[4Fe-4S] cluster</name>
        <dbReference type="ChEBI" id="CHEBI:49883"/>
    </ligand>
</feature>
<dbReference type="PRINTS" id="PR00415">
    <property type="entry name" value="ACONITASE"/>
</dbReference>
<comment type="cofactor">
    <cofactor evidence="12">
        <name>[4Fe-4S] cluster</name>
        <dbReference type="ChEBI" id="CHEBI:49883"/>
    </cofactor>
    <text evidence="12">Binds 1 [4Fe-4S] cluster per subunit.</text>
</comment>
<evidence type="ECO:0000256" key="10">
    <source>
        <dbReference type="ARBA" id="ARBA00023239"/>
    </source>
</evidence>
<dbReference type="InterPro" id="IPR015931">
    <property type="entry name" value="Acnase/IPM_dHydase_lsu_aba_1/3"/>
</dbReference>
<dbReference type="AlphaFoldDB" id="A0A953LFK6"/>
<dbReference type="NCBIfam" id="NF004016">
    <property type="entry name" value="PRK05478.1"/>
    <property type="match status" value="1"/>
</dbReference>
<accession>A0A953LFK6</accession>
<comment type="catalytic activity">
    <reaction evidence="1 12">
        <text>(2R,3S)-3-isopropylmalate = (2S)-2-isopropylmalate</text>
        <dbReference type="Rhea" id="RHEA:32287"/>
        <dbReference type="ChEBI" id="CHEBI:1178"/>
        <dbReference type="ChEBI" id="CHEBI:35121"/>
        <dbReference type="EC" id="4.2.1.33"/>
    </reaction>
</comment>
<comment type="similarity">
    <text evidence="12">Belongs to the aconitase/IPM isomerase family. LeuC type 1 subfamily.</text>
</comment>
<dbReference type="SUPFAM" id="SSF53732">
    <property type="entry name" value="Aconitase iron-sulfur domain"/>
    <property type="match status" value="1"/>
</dbReference>
<dbReference type="EMBL" id="PIUK01000226">
    <property type="protein sequence ID" value="MBY6277700.1"/>
    <property type="molecule type" value="Genomic_DNA"/>
</dbReference>
<evidence type="ECO:0000256" key="8">
    <source>
        <dbReference type="ARBA" id="ARBA00023004"/>
    </source>
</evidence>
<evidence type="ECO:0000256" key="9">
    <source>
        <dbReference type="ARBA" id="ARBA00023014"/>
    </source>
</evidence>
<dbReference type="PROSITE" id="PS00450">
    <property type="entry name" value="ACONITASE_1"/>
    <property type="match status" value="1"/>
</dbReference>
<evidence type="ECO:0000313" key="15">
    <source>
        <dbReference type="Proteomes" id="UP000732377"/>
    </source>
</evidence>
<dbReference type="FunFam" id="3.30.499.10:FF:000007">
    <property type="entry name" value="3-isopropylmalate dehydratase large subunit"/>
    <property type="match status" value="1"/>
</dbReference>
<dbReference type="GO" id="GO:0051539">
    <property type="term" value="F:4 iron, 4 sulfur cluster binding"/>
    <property type="evidence" value="ECO:0007669"/>
    <property type="project" value="UniProtKB-KW"/>
</dbReference>
<keyword evidence="5 12" id="KW-0004">4Fe-4S</keyword>
<gene>
    <name evidence="12 14" type="primary">leuC</name>
    <name evidence="14" type="ORF">CWE10_16145</name>
</gene>
<keyword evidence="9 12" id="KW-0411">Iron-sulfur</keyword>
<dbReference type="SMR" id="A0A953LFK6"/>
<keyword evidence="7 12" id="KW-0479">Metal-binding</keyword>
<organism evidence="14 15">
    <name type="scientific">Symbiobacterium thermophilum</name>
    <dbReference type="NCBI Taxonomy" id="2734"/>
    <lineage>
        <taxon>Bacteria</taxon>
        <taxon>Bacillati</taxon>
        <taxon>Bacillota</taxon>
        <taxon>Clostridia</taxon>
        <taxon>Eubacteriales</taxon>
        <taxon>Symbiobacteriaceae</taxon>
        <taxon>Symbiobacterium</taxon>
    </lineage>
</organism>
<evidence type="ECO:0000256" key="7">
    <source>
        <dbReference type="ARBA" id="ARBA00022723"/>
    </source>
</evidence>
<dbReference type="InterPro" id="IPR001030">
    <property type="entry name" value="Acoase/IPM_deHydtase_lsu_aba"/>
</dbReference>
<feature type="domain" description="Aconitase/3-isopropylmalate dehydratase large subunit alpha/beta/alpha" evidence="13">
    <location>
        <begin position="15"/>
        <end position="465"/>
    </location>
</feature>
<dbReference type="Proteomes" id="UP000732377">
    <property type="component" value="Unassembled WGS sequence"/>
</dbReference>
<evidence type="ECO:0000313" key="14">
    <source>
        <dbReference type="EMBL" id="MBY6277700.1"/>
    </source>
</evidence>
<dbReference type="OMA" id="WDDHVVR"/>
<dbReference type="PANTHER" id="PTHR43822:SF9">
    <property type="entry name" value="3-ISOPROPYLMALATE DEHYDRATASE"/>
    <property type="match status" value="1"/>
</dbReference>
<dbReference type="InterPro" id="IPR018136">
    <property type="entry name" value="Aconitase_4Fe-4S_BS"/>
</dbReference>
<dbReference type="HAMAP" id="MF_01026">
    <property type="entry name" value="LeuC_type1"/>
    <property type="match status" value="1"/>
</dbReference>
<dbReference type="InterPro" id="IPR004430">
    <property type="entry name" value="3-IsopropMal_deHydase_lsu"/>
</dbReference>
<evidence type="ECO:0000256" key="6">
    <source>
        <dbReference type="ARBA" id="ARBA00022605"/>
    </source>
</evidence>
<feature type="binding site" evidence="12">
    <location>
        <position position="418"/>
    </location>
    <ligand>
        <name>[4Fe-4S] cluster</name>
        <dbReference type="ChEBI" id="CHEBI:49883"/>
    </ligand>
</feature>
<dbReference type="InterPro" id="IPR033941">
    <property type="entry name" value="IPMI_cat"/>
</dbReference>
<evidence type="ECO:0000256" key="5">
    <source>
        <dbReference type="ARBA" id="ARBA00022485"/>
    </source>
</evidence>
<evidence type="ECO:0000256" key="2">
    <source>
        <dbReference type="ARBA" id="ARBA00002695"/>
    </source>
</evidence>
<dbReference type="Gene3D" id="3.30.499.10">
    <property type="entry name" value="Aconitase, domain 3"/>
    <property type="match status" value="2"/>
</dbReference>
<dbReference type="NCBIfam" id="TIGR00170">
    <property type="entry name" value="leuC"/>
    <property type="match status" value="1"/>
</dbReference>
<keyword evidence="11 12" id="KW-0100">Branched-chain amino acid biosynthesis</keyword>
<evidence type="ECO:0000256" key="12">
    <source>
        <dbReference type="HAMAP-Rule" id="MF_01026"/>
    </source>
</evidence>
<dbReference type="Pfam" id="PF00330">
    <property type="entry name" value="Aconitase"/>
    <property type="match status" value="1"/>
</dbReference>